<evidence type="ECO:0000313" key="7">
    <source>
        <dbReference type="EMBL" id="KAB0402530.1"/>
    </source>
</evidence>
<dbReference type="SUPFAM" id="SSF54843">
    <property type="entry name" value="Ribosomal protein L22"/>
    <property type="match status" value="1"/>
</dbReference>
<dbReference type="PANTHER" id="PTHR11593:SF10">
    <property type="entry name" value="60S RIBOSOMAL PROTEIN L17"/>
    <property type="match status" value="1"/>
</dbReference>
<dbReference type="InterPro" id="IPR005721">
    <property type="entry name" value="Ribosomal_uL22_euk/arc"/>
</dbReference>
<organism evidence="7 8">
    <name type="scientific">Balaenoptera physalus</name>
    <name type="common">Fin whale</name>
    <name type="synonym">Balaena physalus</name>
    <dbReference type="NCBI Taxonomy" id="9770"/>
    <lineage>
        <taxon>Eukaryota</taxon>
        <taxon>Metazoa</taxon>
        <taxon>Chordata</taxon>
        <taxon>Craniata</taxon>
        <taxon>Vertebrata</taxon>
        <taxon>Euteleostomi</taxon>
        <taxon>Mammalia</taxon>
        <taxon>Eutheria</taxon>
        <taxon>Laurasiatheria</taxon>
        <taxon>Artiodactyla</taxon>
        <taxon>Whippomorpha</taxon>
        <taxon>Cetacea</taxon>
        <taxon>Mysticeti</taxon>
        <taxon>Balaenopteridae</taxon>
        <taxon>Balaenoptera</taxon>
    </lineage>
</organism>
<accession>A0A6A1Q4H4</accession>
<dbReference type="EMBL" id="SGJD01000979">
    <property type="protein sequence ID" value="KAB0402530.1"/>
    <property type="molecule type" value="Genomic_DNA"/>
</dbReference>
<dbReference type="AlphaFoldDB" id="A0A6A1Q4H4"/>
<evidence type="ECO:0000256" key="1">
    <source>
        <dbReference type="ARBA" id="ARBA00009451"/>
    </source>
</evidence>
<evidence type="ECO:0000256" key="4">
    <source>
        <dbReference type="ARBA" id="ARBA00035207"/>
    </source>
</evidence>
<evidence type="ECO:0000256" key="5">
    <source>
        <dbReference type="ARBA" id="ARBA00035325"/>
    </source>
</evidence>
<keyword evidence="2 6" id="KW-0689">Ribosomal protein</keyword>
<dbReference type="GO" id="GO:0002181">
    <property type="term" value="P:cytoplasmic translation"/>
    <property type="evidence" value="ECO:0007669"/>
    <property type="project" value="TreeGrafter"/>
</dbReference>
<evidence type="ECO:0000313" key="8">
    <source>
        <dbReference type="Proteomes" id="UP000437017"/>
    </source>
</evidence>
<reference evidence="7 8" key="1">
    <citation type="journal article" date="2019" name="PLoS ONE">
        <title>Genomic analyses reveal an absence of contemporary introgressive admixture between fin whales and blue whales, despite known hybrids.</title>
        <authorList>
            <person name="Westbury M.V."/>
            <person name="Petersen B."/>
            <person name="Lorenzen E.D."/>
        </authorList>
    </citation>
    <scope>NUCLEOTIDE SEQUENCE [LARGE SCALE GENOMIC DNA]</scope>
    <source>
        <strain evidence="7">FinWhale-01</strain>
    </source>
</reference>
<dbReference type="Proteomes" id="UP000437017">
    <property type="component" value="Unassembled WGS sequence"/>
</dbReference>
<dbReference type="GO" id="GO:0022625">
    <property type="term" value="C:cytosolic large ribosomal subunit"/>
    <property type="evidence" value="ECO:0007669"/>
    <property type="project" value="TreeGrafter"/>
</dbReference>
<dbReference type="Pfam" id="PF00237">
    <property type="entry name" value="Ribosomal_L22"/>
    <property type="match status" value="1"/>
</dbReference>
<dbReference type="OrthoDB" id="10017723at2759"/>
<evidence type="ECO:0000256" key="3">
    <source>
        <dbReference type="ARBA" id="ARBA00023274"/>
    </source>
</evidence>
<dbReference type="InterPro" id="IPR036394">
    <property type="entry name" value="Ribosomal_uL22_sf"/>
</dbReference>
<protein>
    <recommendedName>
        <fullName evidence="4">Large ribosomal subunit protein uL22</fullName>
    </recommendedName>
    <alternativeName>
        <fullName evidence="5">60S ribosomal protein L17</fullName>
    </alternativeName>
</protein>
<keyword evidence="3 6" id="KW-0687">Ribonucleoprotein</keyword>
<sequence>MIRYSLDPENPTKSCKSRGSNLRVHFKNTGETVQAVKGMHIRKATKYLKDITLQKQCVPFRCYSGGVGRCAQAEQWGWTQGQWPKKSAEF</sequence>
<evidence type="ECO:0000256" key="6">
    <source>
        <dbReference type="RuleBase" id="RU004005"/>
    </source>
</evidence>
<keyword evidence="8" id="KW-1185">Reference proteome</keyword>
<dbReference type="PANTHER" id="PTHR11593">
    <property type="entry name" value="60S RIBOSOMAL PROTEIN L17"/>
    <property type="match status" value="1"/>
</dbReference>
<proteinExistence type="inferred from homology"/>
<gene>
    <name evidence="7" type="ORF">E2I00_002563</name>
</gene>
<dbReference type="FunFam" id="3.90.470.10:FF:000029">
    <property type="entry name" value="60S ribosomal protein L17"/>
    <property type="match status" value="1"/>
</dbReference>
<evidence type="ECO:0000256" key="2">
    <source>
        <dbReference type="ARBA" id="ARBA00022980"/>
    </source>
</evidence>
<comment type="caution">
    <text evidence="7">The sequence shown here is derived from an EMBL/GenBank/DDBJ whole genome shotgun (WGS) entry which is preliminary data.</text>
</comment>
<comment type="similarity">
    <text evidence="1 6">Belongs to the universal ribosomal protein uL22 family.</text>
</comment>
<dbReference type="GO" id="GO:0003735">
    <property type="term" value="F:structural constituent of ribosome"/>
    <property type="evidence" value="ECO:0007669"/>
    <property type="project" value="InterPro"/>
</dbReference>
<name>A0A6A1Q4H4_BALPH</name>
<dbReference type="InterPro" id="IPR001063">
    <property type="entry name" value="Ribosomal_uL22"/>
</dbReference>
<dbReference type="NCBIfam" id="TIGR01038">
    <property type="entry name" value="uL22_arch_euk"/>
    <property type="match status" value="1"/>
</dbReference>
<dbReference type="Gene3D" id="3.90.470.10">
    <property type="entry name" value="Ribosomal protein L22/L17"/>
    <property type="match status" value="1"/>
</dbReference>